<keyword evidence="10" id="KW-1185">Reference proteome</keyword>
<evidence type="ECO:0000313" key="10">
    <source>
        <dbReference type="Proteomes" id="UP000242415"/>
    </source>
</evidence>
<dbReference type="Proteomes" id="UP000242415">
    <property type="component" value="Unassembled WGS sequence"/>
</dbReference>
<dbReference type="Pfam" id="PF00672">
    <property type="entry name" value="HAMP"/>
    <property type="match status" value="1"/>
</dbReference>
<dbReference type="OrthoDB" id="1115140at2"/>
<proteinExistence type="inferred from homology"/>
<keyword evidence="6" id="KW-0472">Membrane</keyword>
<evidence type="ECO:0000256" key="6">
    <source>
        <dbReference type="SAM" id="Phobius"/>
    </source>
</evidence>
<evidence type="ECO:0000256" key="5">
    <source>
        <dbReference type="PROSITE-ProRule" id="PRU00284"/>
    </source>
</evidence>
<feature type="domain" description="HAMP" evidence="8">
    <location>
        <begin position="221"/>
        <end position="273"/>
    </location>
</feature>
<dbReference type="GO" id="GO:0007165">
    <property type="term" value="P:signal transduction"/>
    <property type="evidence" value="ECO:0007669"/>
    <property type="project" value="UniProtKB-KW"/>
</dbReference>
<dbReference type="GO" id="GO:0016020">
    <property type="term" value="C:membrane"/>
    <property type="evidence" value="ECO:0007669"/>
    <property type="project" value="InterPro"/>
</dbReference>
<dbReference type="SUPFAM" id="SSF58104">
    <property type="entry name" value="Methyl-accepting chemotaxis protein (MCP) signaling domain"/>
    <property type="match status" value="1"/>
</dbReference>
<dbReference type="Gene3D" id="1.10.287.950">
    <property type="entry name" value="Methyl-accepting chemotaxis protein"/>
    <property type="match status" value="1"/>
</dbReference>
<protein>
    <submittedName>
        <fullName evidence="9">Methyl-accepting chemotaxis protein</fullName>
    </submittedName>
</protein>
<feature type="transmembrane region" description="Helical" evidence="6">
    <location>
        <begin position="200"/>
        <end position="219"/>
    </location>
</feature>
<evidence type="ECO:0000256" key="2">
    <source>
        <dbReference type="ARBA" id="ARBA00022989"/>
    </source>
</evidence>
<evidence type="ECO:0000256" key="1">
    <source>
        <dbReference type="ARBA" id="ARBA00022692"/>
    </source>
</evidence>
<dbReference type="RefSeq" id="WP_091554077.1">
    <property type="nucleotide sequence ID" value="NZ_FNPH01000002.1"/>
</dbReference>
<dbReference type="STRING" id="405436.SAMN05444365_102542"/>
<accession>A0A1H3KKZ4</accession>
<dbReference type="SMART" id="SM00304">
    <property type="entry name" value="HAMP"/>
    <property type="match status" value="1"/>
</dbReference>
<dbReference type="AlphaFoldDB" id="A0A1H3KKZ4"/>
<keyword evidence="3 5" id="KW-0807">Transducer</keyword>
<dbReference type="CDD" id="cd06225">
    <property type="entry name" value="HAMP"/>
    <property type="match status" value="1"/>
</dbReference>
<evidence type="ECO:0000313" key="9">
    <source>
        <dbReference type="EMBL" id="SDY52853.1"/>
    </source>
</evidence>
<evidence type="ECO:0000259" key="8">
    <source>
        <dbReference type="PROSITE" id="PS50885"/>
    </source>
</evidence>
<dbReference type="SMART" id="SM00283">
    <property type="entry name" value="MA"/>
    <property type="match status" value="1"/>
</dbReference>
<feature type="domain" description="Methyl-accepting transducer" evidence="7">
    <location>
        <begin position="278"/>
        <end position="521"/>
    </location>
</feature>
<comment type="similarity">
    <text evidence="4">Belongs to the methyl-accepting chemotaxis (MCP) protein family.</text>
</comment>
<keyword evidence="1 6" id="KW-0812">Transmembrane</keyword>
<evidence type="ECO:0000259" key="7">
    <source>
        <dbReference type="PROSITE" id="PS50111"/>
    </source>
</evidence>
<name>A0A1H3KKZ4_9ACTN</name>
<keyword evidence="2 6" id="KW-1133">Transmembrane helix</keyword>
<organism evidence="9 10">
    <name type="scientific">Micromonospora pattaloongensis</name>
    <dbReference type="NCBI Taxonomy" id="405436"/>
    <lineage>
        <taxon>Bacteria</taxon>
        <taxon>Bacillati</taxon>
        <taxon>Actinomycetota</taxon>
        <taxon>Actinomycetes</taxon>
        <taxon>Micromonosporales</taxon>
        <taxon>Micromonosporaceae</taxon>
        <taxon>Micromonospora</taxon>
    </lineage>
</organism>
<dbReference type="InterPro" id="IPR004089">
    <property type="entry name" value="MCPsignal_dom"/>
</dbReference>
<dbReference type="PROSITE" id="PS50111">
    <property type="entry name" value="CHEMOTAXIS_TRANSDUC_2"/>
    <property type="match status" value="1"/>
</dbReference>
<dbReference type="PROSITE" id="PS50885">
    <property type="entry name" value="HAMP"/>
    <property type="match status" value="1"/>
</dbReference>
<reference evidence="10" key="1">
    <citation type="submission" date="2016-10" db="EMBL/GenBank/DDBJ databases">
        <authorList>
            <person name="Varghese N."/>
            <person name="Submissions S."/>
        </authorList>
    </citation>
    <scope>NUCLEOTIDE SEQUENCE [LARGE SCALE GENOMIC DNA]</scope>
    <source>
        <strain evidence="10">DSM 45245</strain>
    </source>
</reference>
<evidence type="ECO:0000256" key="3">
    <source>
        <dbReference type="ARBA" id="ARBA00023224"/>
    </source>
</evidence>
<dbReference type="Pfam" id="PF00015">
    <property type="entry name" value="MCPsignal"/>
    <property type="match status" value="1"/>
</dbReference>
<dbReference type="PANTHER" id="PTHR32089">
    <property type="entry name" value="METHYL-ACCEPTING CHEMOTAXIS PROTEIN MCPB"/>
    <property type="match status" value="1"/>
</dbReference>
<dbReference type="PANTHER" id="PTHR32089:SF112">
    <property type="entry name" value="LYSOZYME-LIKE PROTEIN-RELATED"/>
    <property type="match status" value="1"/>
</dbReference>
<gene>
    <name evidence="9" type="ORF">SAMN05444365_102542</name>
</gene>
<evidence type="ECO:0000256" key="4">
    <source>
        <dbReference type="ARBA" id="ARBA00029447"/>
    </source>
</evidence>
<dbReference type="InterPro" id="IPR003660">
    <property type="entry name" value="HAMP_dom"/>
</dbReference>
<dbReference type="EMBL" id="FNPH01000002">
    <property type="protein sequence ID" value="SDY52853.1"/>
    <property type="molecule type" value="Genomic_DNA"/>
</dbReference>
<sequence length="537" mass="56254">MGLNRLKLGVRLGVAFALVTALLIGTALLAANALGRQEAAVQRVENLRVLTSDLEQIKFYDGSVSAWQMGYLAEAYRFTPREAIADKGVNRAGYLAETEALRKALETVHAQYMTAGELQQLTKLREAWAEYFRIDEHMVGLLQANTRAAADAAIDYVNTVQLDTYMAIMDSTLALIKSTTQRSAEAVAAAGELAKTSRTLMYAAAALGVLLASLLAWLVTRSVVGPLGRCLTALRRVADGDLDVRVGGDGRDEVAEMGRALDEAVGSIRGTVLAVADTARQLSDASKNVETNSVAAASSAAEASAQAGMVAGAAEQVSHHVHTVATGSAEMGASIQDITRSANEASRVVSQAVSVAADTNHTVAKLGESSAEIGNVIKVITSIAEQTNLLALNATIEAARAGDAGKGFAVVANEVKELAQETARATEDIAGRVEAIQSDTSSAVAAITQIGEIISKINEHQLTIASAVEEQTATTTEMNRSIGDAAGGSANIATTVAGVATATEQTTQRVAEFQRSAAELARMSEELQTLVHRFRTT</sequence>